<dbReference type="Proteomes" id="UP001241758">
    <property type="component" value="Unassembled WGS sequence"/>
</dbReference>
<dbReference type="InterPro" id="IPR042837">
    <property type="entry name" value="PTX3"/>
</dbReference>
<dbReference type="InterPro" id="IPR013320">
    <property type="entry name" value="ConA-like_dom_sf"/>
</dbReference>
<dbReference type="Gene3D" id="2.60.120.200">
    <property type="match status" value="5"/>
</dbReference>
<sequence>MIALAVATVPGAAAYYNATTSSAGNSVAAAAPSFRTYPQAVLNNTPRFYHRSEEAQSAAATLAADDTSVNNRDGVFNGVTNGPKTWWKFDENSGTKAADSGGAANQATLTGGASWAPDRTGGSAVAMDGVNDYVTATAQSIRTDIDYTASAWVYLTSKTNPGFALSQGGRSQTAFGFEYFTSSDSWAVRLAKLDADGAGADRLQARTKANVRAWTHLAVVRDVTGGQLYFYVNGQLEDKMAYTVTWNATGPLRSGLWKESALGWPYNGRLDDVRTYQRALTSAEVRGLADENNPQPALRWRFEDSSSQNSVLDASSNGNTGTKSGGLTWTADGYRHQAMSFDGTDDHVTATGTVVDTRDSFTVSAWAYLTTNLTGYKTVAAMLGTNSSTFWLRSNAGTNWQFAMTESDAVAPTTAVASSAVAPVLGQWVHLTGVYDDPRDKIYLYVNGVATTAAKTVEWAAAPAGPFTVGRARNGGPTSTNYFTGTIDDVRLYDTALTSAEVQAIYRAPTTAWDFDEGVGDTTQDRARTTNPGTPNPGTLSPATAGAQFGAAGSGWNSSGSVTLDGVDDYVAGAGPALRTDQSFTASVWVFLTAKTSPAHSTALSQEDATISGFYLQYHSILDRWVFAMVKSDYSVFYQSVGTSSPNAGQWYHLTGVFDGQADTMRLYVNGVAQGAAVPNPDAWNATGALTVGHGRWGVPVDYFYGKVDNVRTYQTALSGAAVLDLYNETPRVRYEFEENAGTSTASSAGFTQSATGLVDGAAWTTAGRTGNAISLDAATTGRVTTSQVLDPSASITVSAWAYLTDKTSYRTVVSQDGSVVSAFLLEYVPGPTDRWAMSMYPTDANGTPDRATSTLAPSLNTWYHLTGVYDDTSDQLRLYVNGELEGTATHSTDFSAPGTFAIGRGRYNSTVGQFYTGVIDGVRAYQRPLSGDEVKRAYRGLSWVMAETSPMSAAIPGALQGAQQGLTASTAVGYAGNTAATGGKGGGYNDVADATNPQVFTMECWFKADIGGIGGIMGFSDSKTALVGAASDRNLYLDTGGRLTFGVYTGGTFKTVRSTGTYTDAAWHHVAASLGPAGLQLWVDAYLVASDPTVTTAQNINPGYWRFGALQLVGWPNGNPAHGYFNGALDEISVTPAQLNQQQIYWHYFANH</sequence>
<dbReference type="Pfam" id="PF13385">
    <property type="entry name" value="Laminin_G_3"/>
    <property type="match status" value="5"/>
</dbReference>
<dbReference type="PANTHER" id="PTHR46943:SF1">
    <property type="entry name" value="PENTRAXIN-RELATED PROTEIN PTX3"/>
    <property type="match status" value="1"/>
</dbReference>
<dbReference type="InterPro" id="IPR006558">
    <property type="entry name" value="LamG-like"/>
</dbReference>
<dbReference type="EMBL" id="JASCTH010000001">
    <property type="protein sequence ID" value="MDI6097035.1"/>
    <property type="molecule type" value="Genomic_DNA"/>
</dbReference>
<evidence type="ECO:0000256" key="3">
    <source>
        <dbReference type="SAM" id="MobiDB-lite"/>
    </source>
</evidence>
<proteinExistence type="predicted"/>
<dbReference type="PANTHER" id="PTHR46943">
    <property type="entry name" value="PENTRAXIN-RELATED PROTEIN PTX3"/>
    <property type="match status" value="1"/>
</dbReference>
<keyword evidence="2" id="KW-1015">Disulfide bond</keyword>
<gene>
    <name evidence="5" type="ORF">QLQ12_00240</name>
</gene>
<accession>A0ABT6WBE4</accession>
<feature type="domain" description="LamG-like jellyroll fold" evidence="4">
    <location>
        <begin position="145"/>
        <end position="283"/>
    </location>
</feature>
<keyword evidence="1" id="KW-0732">Signal</keyword>
<evidence type="ECO:0000313" key="5">
    <source>
        <dbReference type="EMBL" id="MDI6097035.1"/>
    </source>
</evidence>
<protein>
    <submittedName>
        <fullName evidence="5">LamG domain-containing protein</fullName>
    </submittedName>
</protein>
<evidence type="ECO:0000256" key="2">
    <source>
        <dbReference type="ARBA" id="ARBA00023157"/>
    </source>
</evidence>
<dbReference type="RefSeq" id="WP_282756193.1">
    <property type="nucleotide sequence ID" value="NZ_JASCTH010000001.1"/>
</dbReference>
<evidence type="ECO:0000256" key="1">
    <source>
        <dbReference type="ARBA" id="ARBA00022729"/>
    </source>
</evidence>
<name>A0ABT6WBE4_9ACTN</name>
<organism evidence="5 6">
    <name type="scientific">Actinoplanes sandaracinus</name>
    <dbReference type="NCBI Taxonomy" id="3045177"/>
    <lineage>
        <taxon>Bacteria</taxon>
        <taxon>Bacillati</taxon>
        <taxon>Actinomycetota</taxon>
        <taxon>Actinomycetes</taxon>
        <taxon>Micromonosporales</taxon>
        <taxon>Micromonosporaceae</taxon>
        <taxon>Actinoplanes</taxon>
    </lineage>
</organism>
<reference evidence="5 6" key="1">
    <citation type="submission" date="2023-05" db="EMBL/GenBank/DDBJ databases">
        <title>Actinoplanes sp. NEAU-A12 genome sequencing.</title>
        <authorList>
            <person name="Wang Z.-S."/>
        </authorList>
    </citation>
    <scope>NUCLEOTIDE SEQUENCE [LARGE SCALE GENOMIC DNA]</scope>
    <source>
        <strain evidence="5 6">NEAU-A12</strain>
    </source>
</reference>
<feature type="domain" description="LamG-like jellyroll fold" evidence="4">
    <location>
        <begin position="794"/>
        <end position="933"/>
    </location>
</feature>
<feature type="domain" description="LamG-like jellyroll fold" evidence="4">
    <location>
        <begin position="582"/>
        <end position="721"/>
    </location>
</feature>
<dbReference type="SUPFAM" id="SSF49899">
    <property type="entry name" value="Concanavalin A-like lectins/glucanases"/>
    <property type="match status" value="5"/>
</dbReference>
<keyword evidence="6" id="KW-1185">Reference proteome</keyword>
<feature type="region of interest" description="Disordered" evidence="3">
    <location>
        <begin position="516"/>
        <end position="540"/>
    </location>
</feature>
<evidence type="ECO:0000313" key="6">
    <source>
        <dbReference type="Proteomes" id="UP001241758"/>
    </source>
</evidence>
<comment type="caution">
    <text evidence="5">The sequence shown here is derived from an EMBL/GenBank/DDBJ whole genome shotgun (WGS) entry which is preliminary data.</text>
</comment>
<feature type="compositionally biased region" description="Low complexity" evidence="3">
    <location>
        <begin position="529"/>
        <end position="539"/>
    </location>
</feature>
<evidence type="ECO:0000259" key="4">
    <source>
        <dbReference type="SMART" id="SM00560"/>
    </source>
</evidence>
<feature type="domain" description="LamG-like jellyroll fold" evidence="4">
    <location>
        <begin position="359"/>
        <end position="500"/>
    </location>
</feature>
<dbReference type="SMART" id="SM00560">
    <property type="entry name" value="LamGL"/>
    <property type="match status" value="4"/>
</dbReference>